<dbReference type="SUPFAM" id="SSF51412">
    <property type="entry name" value="Inosine monophosphate dehydrogenase (IMPDH)"/>
    <property type="match status" value="1"/>
</dbReference>
<sequence length="351" mass="37763">MGGWGGFLGVENGVVLAPMGPDISGPDLVAAVANAGGLGFLRAPPQDRVDLLRRMIARTRELTNKPFGVGIILAFPDEPILQAVLEEKVAFLHVSWGDFPKRKVDEAHRAGVRVVHQVGSVEDAIKAAVAGVDAIIAQGIEAGGHIMHQMGLMTLLPSVVDAVKSFKIPVIAAGGIVDARGYVACLALGAQGICMGTRFLATLESYAHPLYKQKILEASSGDTEYTNLYGRARWPGAHHRTLRTPFFETWKNELAANENELNQPIIGQTTIFEREEDVPLFSGKVPNLTTTGEVENMAMYAGTGVGQINEILPAAIVLRSIVEEAEAIIEHRLRGLVESQDSKVSHLHTMV</sequence>
<dbReference type="Pfam" id="PF03060">
    <property type="entry name" value="NMO"/>
    <property type="match status" value="2"/>
</dbReference>
<proteinExistence type="predicted"/>
<evidence type="ECO:0000256" key="3">
    <source>
        <dbReference type="ARBA" id="ARBA00023002"/>
    </source>
</evidence>
<dbReference type="PANTHER" id="PTHR32332:SF20">
    <property type="entry name" value="2-NITROPROPANE DIOXYGENASE-LIKE PROTEIN"/>
    <property type="match status" value="1"/>
</dbReference>
<dbReference type="Gene3D" id="3.20.20.70">
    <property type="entry name" value="Aldolase class I"/>
    <property type="match status" value="1"/>
</dbReference>
<gene>
    <name evidence="4" type="ORF">CSSPTR1EN2_LOCUS878</name>
</gene>
<evidence type="ECO:0000313" key="4">
    <source>
        <dbReference type="EMBL" id="CAK9190414.1"/>
    </source>
</evidence>
<keyword evidence="1" id="KW-0285">Flavoprotein</keyword>
<keyword evidence="3" id="KW-0560">Oxidoreductase</keyword>
<organism evidence="4 5">
    <name type="scientific">Sphagnum troendelagicum</name>
    <dbReference type="NCBI Taxonomy" id="128251"/>
    <lineage>
        <taxon>Eukaryota</taxon>
        <taxon>Viridiplantae</taxon>
        <taxon>Streptophyta</taxon>
        <taxon>Embryophyta</taxon>
        <taxon>Bryophyta</taxon>
        <taxon>Sphagnophytina</taxon>
        <taxon>Sphagnopsida</taxon>
        <taxon>Sphagnales</taxon>
        <taxon>Sphagnaceae</taxon>
        <taxon>Sphagnum</taxon>
    </lineage>
</organism>
<dbReference type="Proteomes" id="UP001497512">
    <property type="component" value="Chromosome 1"/>
</dbReference>
<dbReference type="EMBL" id="OZ019893">
    <property type="protein sequence ID" value="CAK9190414.1"/>
    <property type="molecule type" value="Genomic_DNA"/>
</dbReference>
<dbReference type="PANTHER" id="PTHR32332">
    <property type="entry name" value="2-NITROPROPANE DIOXYGENASE"/>
    <property type="match status" value="1"/>
</dbReference>
<accession>A0ABP0T9P0</accession>
<name>A0ABP0T9P0_9BRYO</name>
<keyword evidence="5" id="KW-1185">Reference proteome</keyword>
<evidence type="ECO:0000256" key="1">
    <source>
        <dbReference type="ARBA" id="ARBA00022630"/>
    </source>
</evidence>
<dbReference type="InterPro" id="IPR013785">
    <property type="entry name" value="Aldolase_TIM"/>
</dbReference>
<dbReference type="CDD" id="cd04730">
    <property type="entry name" value="NPD_like"/>
    <property type="match status" value="1"/>
</dbReference>
<keyword evidence="2" id="KW-0288">FMN</keyword>
<protein>
    <recommendedName>
        <fullName evidence="6">Nitronate monooxygenase domain-containing protein</fullName>
    </recommendedName>
</protein>
<reference evidence="4 5" key="1">
    <citation type="submission" date="2024-02" db="EMBL/GenBank/DDBJ databases">
        <authorList>
            <consortium name="ELIXIR-Norway"/>
            <consortium name="Elixir Norway"/>
        </authorList>
    </citation>
    <scope>NUCLEOTIDE SEQUENCE [LARGE SCALE GENOMIC DNA]</scope>
</reference>
<evidence type="ECO:0000256" key="2">
    <source>
        <dbReference type="ARBA" id="ARBA00022643"/>
    </source>
</evidence>
<evidence type="ECO:0000313" key="5">
    <source>
        <dbReference type="Proteomes" id="UP001497512"/>
    </source>
</evidence>
<evidence type="ECO:0008006" key="6">
    <source>
        <dbReference type="Google" id="ProtNLM"/>
    </source>
</evidence>
<dbReference type="InterPro" id="IPR004136">
    <property type="entry name" value="NMO"/>
</dbReference>